<evidence type="ECO:0000313" key="4">
    <source>
        <dbReference type="Proteomes" id="UP000239888"/>
    </source>
</evidence>
<keyword evidence="2" id="KW-0812">Transmembrane</keyword>
<keyword evidence="1" id="KW-0175">Coiled coil</keyword>
<name>A0A2L0RTS4_9PSED</name>
<sequence>MNAKWGLIISICSILMVLFHSIKEFWNFILCLIFFVPILGFAIWSYFNQLKRIDKFEKAKAEFEIAEKQRLEELRIEIENNKRKEAAKDFLLNKDKSKLFKKGDDNEAF</sequence>
<dbReference type="AlphaFoldDB" id="A0A2L0RTS4"/>
<keyword evidence="2" id="KW-0472">Membrane</keyword>
<dbReference type="EMBL" id="CP018049">
    <property type="protein sequence ID" value="AUZ45346.1"/>
    <property type="molecule type" value="Genomic_DNA"/>
</dbReference>
<feature type="transmembrane region" description="Helical" evidence="2">
    <location>
        <begin position="28"/>
        <end position="47"/>
    </location>
</feature>
<dbReference type="KEGG" id="poi:BOP93_06965"/>
<accession>A0A2L0RTS4</accession>
<evidence type="ECO:0000256" key="2">
    <source>
        <dbReference type="SAM" id="Phobius"/>
    </source>
</evidence>
<protein>
    <submittedName>
        <fullName evidence="3">Uncharacterized protein</fullName>
    </submittedName>
</protein>
<dbReference type="RefSeq" id="WP_104502067.1">
    <property type="nucleotide sequence ID" value="NZ_CP018049.1"/>
</dbReference>
<dbReference type="Proteomes" id="UP000239888">
    <property type="component" value="Chromosome"/>
</dbReference>
<proteinExistence type="predicted"/>
<reference evidence="3 4" key="1">
    <citation type="journal article" date="2018" name="Front. Microbiol.">
        <title>Pseudomonas orientalis F9: A Potent Antagonist against Phytopathogens with Phytotoxic Effect in the Apple Flower.</title>
        <authorList>
            <person name="Zengerer V."/>
            <person name="Schmid M."/>
            <person name="Bieri M."/>
            <person name="Muller D.C."/>
            <person name="Remus-Emsermann M.N.P."/>
            <person name="Ahrens C.H."/>
            <person name="Pelludat C."/>
        </authorList>
    </citation>
    <scope>NUCLEOTIDE SEQUENCE [LARGE SCALE GENOMIC DNA]</scope>
    <source>
        <strain evidence="3 4">F9</strain>
    </source>
</reference>
<keyword evidence="2" id="KW-1133">Transmembrane helix</keyword>
<feature type="coiled-coil region" evidence="1">
    <location>
        <begin position="61"/>
        <end position="88"/>
    </location>
</feature>
<organism evidence="3 4">
    <name type="scientific">Pseudomonas orientalis</name>
    <dbReference type="NCBI Taxonomy" id="76758"/>
    <lineage>
        <taxon>Bacteria</taxon>
        <taxon>Pseudomonadati</taxon>
        <taxon>Pseudomonadota</taxon>
        <taxon>Gammaproteobacteria</taxon>
        <taxon>Pseudomonadales</taxon>
        <taxon>Pseudomonadaceae</taxon>
        <taxon>Pseudomonas</taxon>
    </lineage>
</organism>
<evidence type="ECO:0000256" key="1">
    <source>
        <dbReference type="SAM" id="Coils"/>
    </source>
</evidence>
<gene>
    <name evidence="3" type="ORF">BOP93_06965</name>
</gene>
<evidence type="ECO:0000313" key="3">
    <source>
        <dbReference type="EMBL" id="AUZ45346.1"/>
    </source>
</evidence>
<feature type="transmembrane region" description="Helical" evidence="2">
    <location>
        <begin position="5"/>
        <end position="22"/>
    </location>
</feature>